<reference evidence="1 2" key="1">
    <citation type="journal article" date="2018" name="Sci. Rep.">
        <title>Genomic signatures of local adaptation to the degree of environmental predictability in rotifers.</title>
        <authorList>
            <person name="Franch-Gras L."/>
            <person name="Hahn C."/>
            <person name="Garcia-Roger E.M."/>
            <person name="Carmona M.J."/>
            <person name="Serra M."/>
            <person name="Gomez A."/>
        </authorList>
    </citation>
    <scope>NUCLEOTIDE SEQUENCE [LARGE SCALE GENOMIC DNA]</scope>
    <source>
        <strain evidence="1">HYR1</strain>
    </source>
</reference>
<organism evidence="1 2">
    <name type="scientific">Brachionus plicatilis</name>
    <name type="common">Marine rotifer</name>
    <name type="synonym">Brachionus muelleri</name>
    <dbReference type="NCBI Taxonomy" id="10195"/>
    <lineage>
        <taxon>Eukaryota</taxon>
        <taxon>Metazoa</taxon>
        <taxon>Spiralia</taxon>
        <taxon>Gnathifera</taxon>
        <taxon>Rotifera</taxon>
        <taxon>Eurotatoria</taxon>
        <taxon>Monogononta</taxon>
        <taxon>Pseudotrocha</taxon>
        <taxon>Ploima</taxon>
        <taxon>Brachionidae</taxon>
        <taxon>Brachionus</taxon>
    </lineage>
</organism>
<accession>A0A3M7SM41</accession>
<dbReference type="EMBL" id="REGN01001131">
    <property type="protein sequence ID" value="RNA36745.1"/>
    <property type="molecule type" value="Genomic_DNA"/>
</dbReference>
<protein>
    <submittedName>
        <fullName evidence="1">Uncharacterized protein</fullName>
    </submittedName>
</protein>
<dbReference type="Proteomes" id="UP000276133">
    <property type="component" value="Unassembled WGS sequence"/>
</dbReference>
<dbReference type="AlphaFoldDB" id="A0A3M7SM41"/>
<evidence type="ECO:0000313" key="2">
    <source>
        <dbReference type="Proteomes" id="UP000276133"/>
    </source>
</evidence>
<proteinExistence type="predicted"/>
<evidence type="ECO:0000313" key="1">
    <source>
        <dbReference type="EMBL" id="RNA36745.1"/>
    </source>
</evidence>
<name>A0A3M7SM41_BRAPC</name>
<gene>
    <name evidence="1" type="ORF">BpHYR1_002259</name>
</gene>
<comment type="caution">
    <text evidence="1">The sequence shown here is derived from an EMBL/GenBank/DDBJ whole genome shotgun (WGS) entry which is preliminary data.</text>
</comment>
<keyword evidence="2" id="KW-1185">Reference proteome</keyword>
<sequence>MNISLSRQTFKKVQSLVDYPTDPFLGSNITKMHLGSIHILHICLTKTASAGFLQSLEFGLTNLFNIVLYKEPFLHNYKINYSVFTFCTNLGTQLETLIPSRAVCAKDSAAMRPAGISLPVLQNLIPITPSKSVLVTRPK</sequence>